<dbReference type="EMBL" id="FPKU01000002">
    <property type="protein sequence ID" value="SFZ85542.1"/>
    <property type="molecule type" value="Genomic_DNA"/>
</dbReference>
<feature type="transmembrane region" description="Helical" evidence="1">
    <location>
        <begin position="37"/>
        <end position="63"/>
    </location>
</feature>
<dbReference type="Gene3D" id="6.10.140.1340">
    <property type="match status" value="1"/>
</dbReference>
<keyword evidence="4" id="KW-1185">Reference proteome</keyword>
<dbReference type="Pfam" id="PF11127">
    <property type="entry name" value="YgaP-like_TM"/>
    <property type="match status" value="1"/>
</dbReference>
<feature type="domain" description="Inner membrane protein YgaP-like transmembrane" evidence="2">
    <location>
        <begin position="1"/>
        <end position="69"/>
    </location>
</feature>
<dbReference type="Proteomes" id="UP000183447">
    <property type="component" value="Unassembled WGS sequence"/>
</dbReference>
<dbReference type="RefSeq" id="WP_072343892.1">
    <property type="nucleotide sequence ID" value="NZ_FPKU01000002.1"/>
</dbReference>
<evidence type="ECO:0000313" key="3">
    <source>
        <dbReference type="EMBL" id="SFZ85542.1"/>
    </source>
</evidence>
<keyword evidence="1" id="KW-1133">Transmembrane helix</keyword>
<dbReference type="AlphaFoldDB" id="A0A1K2HZI1"/>
<dbReference type="InterPro" id="IPR021309">
    <property type="entry name" value="YgaP-like_TM"/>
</dbReference>
<evidence type="ECO:0000259" key="2">
    <source>
        <dbReference type="Pfam" id="PF11127"/>
    </source>
</evidence>
<gene>
    <name evidence="3" type="ORF">SAMN02983003_2707</name>
</gene>
<keyword evidence="1" id="KW-0472">Membrane</keyword>
<feature type="transmembrane region" description="Helical" evidence="1">
    <location>
        <begin position="12"/>
        <end position="31"/>
    </location>
</feature>
<keyword evidence="1" id="KW-0812">Transmembrane</keyword>
<dbReference type="STRING" id="665118.SAMN02983003_2707"/>
<name>A0A1K2HZI1_9HYPH</name>
<accession>A0A1K2HZI1</accession>
<evidence type="ECO:0000256" key="1">
    <source>
        <dbReference type="SAM" id="Phobius"/>
    </source>
</evidence>
<reference evidence="3 4" key="1">
    <citation type="submission" date="2016-11" db="EMBL/GenBank/DDBJ databases">
        <authorList>
            <person name="Jaros S."/>
            <person name="Januszkiewicz K."/>
            <person name="Wedrychowicz H."/>
        </authorList>
    </citation>
    <scope>NUCLEOTIDE SEQUENCE [LARGE SCALE GENOMIC DNA]</scope>
    <source>
        <strain evidence="3 4">ATCC 23634</strain>
    </source>
</reference>
<organism evidence="3 4">
    <name type="scientific">Devosia enhydra</name>
    <dbReference type="NCBI Taxonomy" id="665118"/>
    <lineage>
        <taxon>Bacteria</taxon>
        <taxon>Pseudomonadati</taxon>
        <taxon>Pseudomonadota</taxon>
        <taxon>Alphaproteobacteria</taxon>
        <taxon>Hyphomicrobiales</taxon>
        <taxon>Devosiaceae</taxon>
        <taxon>Devosia</taxon>
    </lineage>
</organism>
<sequence length="72" mass="7890">MTRNIGRLDRILRFVVGGSILVLALFFHLPILASPFAFWAAIGVGAVLVMTSVAKICPAYIPFNISTLRTDR</sequence>
<evidence type="ECO:0000313" key="4">
    <source>
        <dbReference type="Proteomes" id="UP000183447"/>
    </source>
</evidence>
<protein>
    <recommendedName>
        <fullName evidence="2">Inner membrane protein YgaP-like transmembrane domain-containing protein</fullName>
    </recommendedName>
</protein>
<proteinExistence type="predicted"/>
<dbReference type="OrthoDB" id="9804804at2"/>